<dbReference type="AlphaFoldDB" id="A0AAW5MWT0"/>
<dbReference type="Proteomes" id="UP001206878">
    <property type="component" value="Unassembled WGS sequence"/>
</dbReference>
<organism evidence="1 2">
    <name type="scientific">Escherichia marmotae</name>
    <dbReference type="NCBI Taxonomy" id="1499973"/>
    <lineage>
        <taxon>Bacteria</taxon>
        <taxon>Pseudomonadati</taxon>
        <taxon>Pseudomonadota</taxon>
        <taxon>Gammaproteobacteria</taxon>
        <taxon>Enterobacterales</taxon>
        <taxon>Enterobacteriaceae</taxon>
        <taxon>Escherichia</taxon>
    </lineage>
</organism>
<sequence length="66" mass="7229">MSVSTLHAVLAPYNVRGFDAHDIDLADVVPRDGFVDGVWFVPAGTTVPQLAVAWHRGRGETQVWNL</sequence>
<evidence type="ECO:0000313" key="1">
    <source>
        <dbReference type="EMBL" id="MCR6679030.1"/>
    </source>
</evidence>
<evidence type="ECO:0000313" key="2">
    <source>
        <dbReference type="Proteomes" id="UP001206878"/>
    </source>
</evidence>
<comment type="caution">
    <text evidence="1">The sequence shown here is derived from an EMBL/GenBank/DDBJ whole genome shotgun (WGS) entry which is preliminary data.</text>
</comment>
<dbReference type="EMBL" id="JANPXH010000731">
    <property type="protein sequence ID" value="MCR6679030.1"/>
    <property type="molecule type" value="Genomic_DNA"/>
</dbReference>
<name>A0AAW5MWT0_9ESCH</name>
<feature type="non-terminal residue" evidence="1">
    <location>
        <position position="66"/>
    </location>
</feature>
<protein>
    <submittedName>
        <fullName evidence="1">Cytochrome P450</fullName>
    </submittedName>
</protein>
<reference evidence="1" key="1">
    <citation type="submission" date="2022-07" db="EMBL/GenBank/DDBJ databases">
        <title>Diversity of ethanolamine utilization by human commensal Escherichia coli.</title>
        <authorList>
            <person name="Jubelin G."/>
        </authorList>
    </citation>
    <scope>NUCLEOTIDE SEQUENCE</scope>
    <source>
        <strain evidence="1">S1</strain>
    </source>
</reference>
<gene>
    <name evidence="1" type="ORF">NVV43_26415</name>
</gene>
<accession>A0AAW5MWT0</accession>
<proteinExistence type="predicted"/>